<gene>
    <name evidence="2" type="ORF">CRU91_00190</name>
</gene>
<sequence>MKIIKLEKKHKDDFIYINQDTKQTLENPDFFIGFFSNNEIDEFLKDDKKAIFYGCLEGEHLIALSGLIFDVEDFYDELTLLNIKLTDCVEIGASMTLLSARGKGCMLNINKELIKIAKAKNIKYLLATAHPNNIASNKSLTNLGMKFIKEYKRHGYLRNLYIKDLTTLI</sequence>
<dbReference type="Proteomes" id="UP000252669">
    <property type="component" value="Unassembled WGS sequence"/>
</dbReference>
<name>A0A366MVL5_9BACT</name>
<accession>A0A366MVL5</accession>
<dbReference type="SUPFAM" id="SSF55729">
    <property type="entry name" value="Acyl-CoA N-acyltransferases (Nat)"/>
    <property type="match status" value="1"/>
</dbReference>
<dbReference type="EMBL" id="PDKB01000001">
    <property type="protein sequence ID" value="RBQ30097.1"/>
    <property type="molecule type" value="Genomic_DNA"/>
</dbReference>
<dbReference type="AlphaFoldDB" id="A0A366MVL5"/>
<dbReference type="RefSeq" id="WP_113892200.1">
    <property type="nucleotide sequence ID" value="NZ_JANJGA010000002.1"/>
</dbReference>
<evidence type="ECO:0000259" key="1">
    <source>
        <dbReference type="PROSITE" id="PS51186"/>
    </source>
</evidence>
<evidence type="ECO:0000313" key="3">
    <source>
        <dbReference type="Proteomes" id="UP000252669"/>
    </source>
</evidence>
<feature type="domain" description="N-acetyltransferase" evidence="1">
    <location>
        <begin position="1"/>
        <end position="166"/>
    </location>
</feature>
<dbReference type="InterPro" id="IPR016181">
    <property type="entry name" value="Acyl_CoA_acyltransferase"/>
</dbReference>
<comment type="caution">
    <text evidence="2">The sequence shown here is derived from an EMBL/GenBank/DDBJ whole genome shotgun (WGS) entry which is preliminary data.</text>
</comment>
<dbReference type="PROSITE" id="PS51186">
    <property type="entry name" value="GNAT"/>
    <property type="match status" value="1"/>
</dbReference>
<dbReference type="InterPro" id="IPR000182">
    <property type="entry name" value="GNAT_dom"/>
</dbReference>
<keyword evidence="3" id="KW-1185">Reference proteome</keyword>
<dbReference type="Gene3D" id="3.40.630.30">
    <property type="match status" value="1"/>
</dbReference>
<dbReference type="GO" id="GO:0016747">
    <property type="term" value="F:acyltransferase activity, transferring groups other than amino-acyl groups"/>
    <property type="evidence" value="ECO:0007669"/>
    <property type="project" value="InterPro"/>
</dbReference>
<reference evidence="2 3" key="1">
    <citation type="submission" date="2017-10" db="EMBL/GenBank/DDBJ databases">
        <title>Genomics of the genus Arcobacter.</title>
        <authorList>
            <person name="Perez-Cataluna A."/>
            <person name="Figueras M.J."/>
        </authorList>
    </citation>
    <scope>NUCLEOTIDE SEQUENCE [LARGE SCALE GENOMIC DNA]</scope>
    <source>
        <strain evidence="2 3">CECT 9230</strain>
    </source>
</reference>
<protein>
    <recommendedName>
        <fullName evidence="1">N-acetyltransferase domain-containing protein</fullName>
    </recommendedName>
</protein>
<dbReference type="OrthoDB" id="5348646at2"/>
<organism evidence="2 3">
    <name type="scientific">Aliarcobacter vitoriensis</name>
    <dbReference type="NCBI Taxonomy" id="2011099"/>
    <lineage>
        <taxon>Bacteria</taxon>
        <taxon>Pseudomonadati</taxon>
        <taxon>Campylobacterota</taxon>
        <taxon>Epsilonproteobacteria</taxon>
        <taxon>Campylobacterales</taxon>
        <taxon>Arcobacteraceae</taxon>
        <taxon>Aliarcobacter</taxon>
    </lineage>
</organism>
<proteinExistence type="predicted"/>
<evidence type="ECO:0000313" key="2">
    <source>
        <dbReference type="EMBL" id="RBQ30097.1"/>
    </source>
</evidence>